<evidence type="ECO:0000256" key="7">
    <source>
        <dbReference type="SAM" id="MobiDB-lite"/>
    </source>
</evidence>
<dbReference type="GO" id="GO:0046872">
    <property type="term" value="F:metal ion binding"/>
    <property type="evidence" value="ECO:0007669"/>
    <property type="project" value="UniProtKB-UniRule"/>
</dbReference>
<proteinExistence type="predicted"/>
<dbReference type="Pfam" id="PF10462">
    <property type="entry name" value="Peptidase_M66"/>
    <property type="match status" value="1"/>
</dbReference>
<name>A0AAI9D9L8_PROST</name>
<feature type="binding site" evidence="6">
    <location>
        <position position="737"/>
    </location>
    <ligand>
        <name>Zn(2+)</name>
        <dbReference type="ChEBI" id="CHEBI:29105"/>
        <note>catalytic</note>
    </ligand>
</feature>
<feature type="binding site" evidence="6">
    <location>
        <position position="747"/>
    </location>
    <ligand>
        <name>Zn(2+)</name>
        <dbReference type="ChEBI" id="CHEBI:29105"/>
        <note>catalytic</note>
    </ligand>
</feature>
<keyword evidence="4 6" id="KW-0862">Zinc</keyword>
<sequence>MLVCTICICQNQQSSILPSTVVDNSHSQSFLNLQNDRINNGQLNEIWQYLLEHHTVLKTLDLLLNNQNLSKNTDKENKHYSALMLEYKKEIGKLFYFNTSEFPSDIQGELKGNVFYAQSSIIPAAYHIDDDQHPHLVADRKTLVIFKPHIKIENNGNLELKILNKDDEEIYSAKLAPPSELPRLPNNKSDFIELTPDDFFIPTIFDADINSPDLVNQISKDLSYLNQFLTKNTTINLNIHETSSPFFLSFNSLAKHPNKKIIFNIKNNVDAKIKYNNKLIKMANDRSIVIVSDADGNWHTREDARLSQHYKHALNHYSQNKIPTSFDIKLDTNDKINKFSKNTEYFDEILNKNNLIKISTGDGYWAKNFHFPNEKKYANKKILFSSQASFHSDITYGDNKIRVSTGEEQLLVSDNNGVWSIANNRYKDPTDYSKPDSFDIKIDNNEQIQKISKSTEQLNKIISINDSISISTSDGNWASTFILDTNPKFANKKIYFSSSASYNSDIYYGDKKITIKTNQSKLFVSDKFGFWRTIEDEALISTEEEIQYIENGWSTIIPKSHIKPEIKLSFHYKNKQGSLSTVKVGAPSSLLLHTIDIGMLTPYRDKLRFQDDPELHRQLLQQLPTSRLIVTKYKPVQLNEVVLPNGTRYTQKSADSGGGHSGDMREQIAKDLISDGINLANYGINSSAPNENSYLPTPQITIHNAIGNYNNGVQVHGWSGGSGKATLYESTGNEFSHELGHNFQIGHYHKGFHGGVHAHANHKNSTWGWDADKNIFIPNFEKEKKNELVYLDDRNTTNQPTAHPYKKHTMSKDAMSGGKPYDPSINAFTLYTPATMQSIQQYFENHIEFNQDSPTGYKKWDPKTQKMEDNELSLNIAKLSIKIKNGTNIEQNDLNYFFNKNDYLKIHSYNSHYTPNIYIPDATEKNKDNIIEVFRESDYNMKIHINSDKINIKHGEKLYFKSNGQSWEQLSKVIHSKKPYKQGIPVVTLIGYYDPENQLQHFTAPALEGSYGMVYHPDAENQQGAFLRITLANGQINDYKLNQSRAVNNKMNKFHINIERKLSPIKAELFIKGKSMLTQEIQLDNEELTTTINGITQ</sequence>
<evidence type="ECO:0000256" key="4">
    <source>
        <dbReference type="ARBA" id="ARBA00022833"/>
    </source>
</evidence>
<dbReference type="InterPro" id="IPR019503">
    <property type="entry name" value="Peptidase_M66_dom"/>
</dbReference>
<dbReference type="AlphaFoldDB" id="A0AAI9D9L8"/>
<feature type="active site" evidence="6">
    <location>
        <position position="738"/>
    </location>
</feature>
<organism evidence="9">
    <name type="scientific">Providencia stuartii</name>
    <dbReference type="NCBI Taxonomy" id="588"/>
    <lineage>
        <taxon>Bacteria</taxon>
        <taxon>Pseudomonadati</taxon>
        <taxon>Pseudomonadota</taxon>
        <taxon>Gammaproteobacteria</taxon>
        <taxon>Enterobacterales</taxon>
        <taxon>Morganellaceae</taxon>
        <taxon>Providencia</taxon>
    </lineage>
</organism>
<keyword evidence="1 6" id="KW-0645">Protease</keyword>
<gene>
    <name evidence="9" type="ORF">RG298_000881</name>
</gene>
<accession>A0AAI9D9L8</accession>
<evidence type="ECO:0000259" key="8">
    <source>
        <dbReference type="PROSITE" id="PS51694"/>
    </source>
</evidence>
<dbReference type="GO" id="GO:0006508">
    <property type="term" value="P:proteolysis"/>
    <property type="evidence" value="ECO:0007669"/>
    <property type="project" value="UniProtKB-UniRule"/>
</dbReference>
<protein>
    <recommendedName>
        <fullName evidence="8">Peptidase M66 domain-containing protein</fullName>
    </recommendedName>
</protein>
<feature type="binding site" evidence="6">
    <location>
        <position position="741"/>
    </location>
    <ligand>
        <name>Zn(2+)</name>
        <dbReference type="ChEBI" id="CHEBI:29105"/>
        <note>catalytic</note>
    </ligand>
</feature>
<keyword evidence="5 6" id="KW-0482">Metalloprotease</keyword>
<evidence type="ECO:0000256" key="2">
    <source>
        <dbReference type="ARBA" id="ARBA00022723"/>
    </source>
</evidence>
<dbReference type="InterPro" id="IPR048990">
    <property type="entry name" value="StcE_b-sandwich"/>
</dbReference>
<dbReference type="PANTHER" id="PTHR39540">
    <property type="match status" value="1"/>
</dbReference>
<dbReference type="PANTHER" id="PTHR39540:SF1">
    <property type="entry name" value="DICTOMALLEIN-1-RELATED"/>
    <property type="match status" value="1"/>
</dbReference>
<feature type="region of interest" description="Disordered" evidence="7">
    <location>
        <begin position="795"/>
        <end position="816"/>
    </location>
</feature>
<dbReference type="EMBL" id="ABMABF030000002">
    <property type="protein sequence ID" value="EMJ5133202.1"/>
    <property type="molecule type" value="Genomic_DNA"/>
</dbReference>
<evidence type="ECO:0000256" key="1">
    <source>
        <dbReference type="ARBA" id="ARBA00022670"/>
    </source>
</evidence>
<keyword evidence="2 6" id="KW-0479">Metal-binding</keyword>
<reference evidence="9" key="1">
    <citation type="submission" date="2024-02" db="EMBL/GenBank/DDBJ databases">
        <authorList>
            <consortium name="Clinical and Environmental Microbiology Branch: Whole genome sequencing antimicrobial resistance pathogens in the healthcare setting"/>
        </authorList>
    </citation>
    <scope>NUCLEOTIDE SEQUENCE</scope>
    <source>
        <strain evidence="9">2021GO-0154</strain>
    </source>
</reference>
<comment type="caution">
    <text evidence="9">The sequence shown here is derived from an EMBL/GenBank/DDBJ whole genome shotgun (WGS) entry which is preliminary data.</text>
</comment>
<evidence type="ECO:0000256" key="6">
    <source>
        <dbReference type="PROSITE-ProRule" id="PRU01031"/>
    </source>
</evidence>
<dbReference type="PROSITE" id="PS51694">
    <property type="entry name" value="PEPTIDASE_M66"/>
    <property type="match status" value="1"/>
</dbReference>
<dbReference type="Gene3D" id="2.60.120.1230">
    <property type="match status" value="4"/>
</dbReference>
<feature type="domain" description="Peptidase M66" evidence="8">
    <location>
        <begin position="589"/>
        <end position="849"/>
    </location>
</feature>
<dbReference type="InterPro" id="IPR051256">
    <property type="entry name" value="Dictomallein"/>
</dbReference>
<comment type="cofactor">
    <cofactor evidence="6">
        <name>Zn(2+)</name>
        <dbReference type="ChEBI" id="CHEBI:29105"/>
    </cofactor>
    <text evidence="6">Binds 1 zinc ion per subunit.</text>
</comment>
<evidence type="ECO:0000256" key="5">
    <source>
        <dbReference type="ARBA" id="ARBA00023049"/>
    </source>
</evidence>
<evidence type="ECO:0000313" key="9">
    <source>
        <dbReference type="EMBL" id="EMJ5133202.1"/>
    </source>
</evidence>
<dbReference type="Pfam" id="PF12561">
    <property type="entry name" value="TagA"/>
    <property type="match status" value="1"/>
</dbReference>
<evidence type="ECO:0000256" key="3">
    <source>
        <dbReference type="ARBA" id="ARBA00022801"/>
    </source>
</evidence>
<dbReference type="InterPro" id="IPR022218">
    <property type="entry name" value="TagA_dom"/>
</dbReference>
<keyword evidence="3 6" id="KW-0378">Hydrolase</keyword>
<dbReference type="GO" id="GO:0004222">
    <property type="term" value="F:metalloendopeptidase activity"/>
    <property type="evidence" value="ECO:0007669"/>
    <property type="project" value="UniProtKB-UniRule"/>
</dbReference>
<dbReference type="Pfam" id="PF20944">
    <property type="entry name" value="StcE_b-sandwich"/>
    <property type="match status" value="2"/>
</dbReference>